<reference evidence="1" key="1">
    <citation type="submission" date="2023-02" db="EMBL/GenBank/DDBJ databases">
        <title>Genome of toxic invasive species Heracleum sosnowskyi carries increased number of genes despite the absence of recent whole-genome duplications.</title>
        <authorList>
            <person name="Schelkunov M."/>
            <person name="Shtratnikova V."/>
            <person name="Makarenko M."/>
            <person name="Klepikova A."/>
            <person name="Omelchenko D."/>
            <person name="Novikova G."/>
            <person name="Obukhova E."/>
            <person name="Bogdanov V."/>
            <person name="Penin A."/>
            <person name="Logacheva M."/>
        </authorList>
    </citation>
    <scope>NUCLEOTIDE SEQUENCE</scope>
    <source>
        <strain evidence="1">Hsosn_3</strain>
        <tissue evidence="1">Leaf</tissue>
    </source>
</reference>
<gene>
    <name evidence="1" type="ORF">POM88_043104</name>
</gene>
<organism evidence="1 2">
    <name type="scientific">Heracleum sosnowskyi</name>
    <dbReference type="NCBI Taxonomy" id="360622"/>
    <lineage>
        <taxon>Eukaryota</taxon>
        <taxon>Viridiplantae</taxon>
        <taxon>Streptophyta</taxon>
        <taxon>Embryophyta</taxon>
        <taxon>Tracheophyta</taxon>
        <taxon>Spermatophyta</taxon>
        <taxon>Magnoliopsida</taxon>
        <taxon>eudicotyledons</taxon>
        <taxon>Gunneridae</taxon>
        <taxon>Pentapetalae</taxon>
        <taxon>asterids</taxon>
        <taxon>campanulids</taxon>
        <taxon>Apiales</taxon>
        <taxon>Apiaceae</taxon>
        <taxon>Apioideae</taxon>
        <taxon>apioid superclade</taxon>
        <taxon>Tordylieae</taxon>
        <taxon>Tordyliinae</taxon>
        <taxon>Heracleum</taxon>
    </lineage>
</organism>
<comment type="caution">
    <text evidence="1">The sequence shown here is derived from an EMBL/GenBank/DDBJ whole genome shotgun (WGS) entry which is preliminary data.</text>
</comment>
<accession>A0AAD8H2V1</accession>
<dbReference type="Proteomes" id="UP001237642">
    <property type="component" value="Unassembled WGS sequence"/>
</dbReference>
<evidence type="ECO:0000313" key="1">
    <source>
        <dbReference type="EMBL" id="KAK1358630.1"/>
    </source>
</evidence>
<evidence type="ECO:0000313" key="2">
    <source>
        <dbReference type="Proteomes" id="UP001237642"/>
    </source>
</evidence>
<dbReference type="EMBL" id="JAUIZM010000010">
    <property type="protein sequence ID" value="KAK1358630.1"/>
    <property type="molecule type" value="Genomic_DNA"/>
</dbReference>
<name>A0AAD8H2V1_9APIA</name>
<reference evidence="1" key="2">
    <citation type="submission" date="2023-05" db="EMBL/GenBank/DDBJ databases">
        <authorList>
            <person name="Schelkunov M.I."/>
        </authorList>
    </citation>
    <scope>NUCLEOTIDE SEQUENCE</scope>
    <source>
        <strain evidence="1">Hsosn_3</strain>
        <tissue evidence="1">Leaf</tissue>
    </source>
</reference>
<sequence>MGRAKLTMELIKREKLITKYKGQPTDERKKKTSLLFNFFEDRNKKAQDALTKLRKSNGQAKYPSWDERFDNFSEEKLNKIASLLEKKLGNAKKFKVMNENKSNYYVYHLQEQQKMLTRKRSMEFEESRQPNKFHITSNSRQPIFNSYNSQFPMPMHMQIPMPVPLQQYSVGSMAQRYTDGSMQPMPQNYVENPVWNTAAASSQMLAFSPCQKDDQNGYN</sequence>
<protein>
    <submittedName>
        <fullName evidence="1">Uncharacterized protein</fullName>
    </submittedName>
</protein>
<keyword evidence="2" id="KW-1185">Reference proteome</keyword>
<dbReference type="AlphaFoldDB" id="A0AAD8H2V1"/>
<proteinExistence type="predicted"/>